<dbReference type="InterPro" id="IPR011605">
    <property type="entry name" value="NusB_fam"/>
</dbReference>
<evidence type="ECO:0000256" key="4">
    <source>
        <dbReference type="ARBA" id="ARBA00023015"/>
    </source>
</evidence>
<reference evidence="8" key="2">
    <citation type="submission" date="2020-09" db="EMBL/GenBank/DDBJ databases">
        <authorList>
            <person name="Sun Q."/>
            <person name="Zhou Y."/>
        </authorList>
    </citation>
    <scope>NUCLEOTIDE SEQUENCE</scope>
    <source>
        <strain evidence="8">CGMCC 1.15758</strain>
    </source>
</reference>
<evidence type="ECO:0000313" key="8">
    <source>
        <dbReference type="EMBL" id="GGG07387.1"/>
    </source>
</evidence>
<dbReference type="EMBL" id="BMJS01000052">
    <property type="protein sequence ID" value="GGG07387.1"/>
    <property type="molecule type" value="Genomic_DNA"/>
</dbReference>
<sequence length="140" mass="16393">MLLKVKERRRARFHAVQALYQQSLAHTQVNELKLQFYADNVDRHPVEWDFFYRLIDGVAKHKEAIDQKINHYAINDLSSINPIDLAILRLGAYELIDCLDVPYQVVLNEYVDQAKELGTEEGHRFVNGLLDKIAKEMRQQ</sequence>
<dbReference type="SUPFAM" id="SSF48013">
    <property type="entry name" value="NusB-like"/>
    <property type="match status" value="1"/>
</dbReference>
<dbReference type="Pfam" id="PF01029">
    <property type="entry name" value="NusB"/>
    <property type="match status" value="1"/>
</dbReference>
<gene>
    <name evidence="6 8" type="primary">nusB</name>
    <name evidence="8" type="ORF">GCM10010995_26190</name>
</gene>
<comment type="caution">
    <text evidence="8">The sequence shown here is derived from an EMBL/GenBank/DDBJ whole genome shotgun (WGS) entry which is preliminary data.</text>
</comment>
<dbReference type="NCBIfam" id="TIGR01951">
    <property type="entry name" value="nusB"/>
    <property type="match status" value="1"/>
</dbReference>
<evidence type="ECO:0000256" key="6">
    <source>
        <dbReference type="HAMAP-Rule" id="MF_00073"/>
    </source>
</evidence>
<evidence type="ECO:0000256" key="5">
    <source>
        <dbReference type="ARBA" id="ARBA00023163"/>
    </source>
</evidence>
<dbReference type="OrthoDB" id="9789556at2"/>
<dbReference type="GO" id="GO:0005829">
    <property type="term" value="C:cytosol"/>
    <property type="evidence" value="ECO:0007669"/>
    <property type="project" value="TreeGrafter"/>
</dbReference>
<keyword evidence="3 6" id="KW-0694">RNA-binding</keyword>
<dbReference type="InterPro" id="IPR006027">
    <property type="entry name" value="NusB_RsmB_TIM44"/>
</dbReference>
<dbReference type="GO" id="GO:0006353">
    <property type="term" value="P:DNA-templated transcription termination"/>
    <property type="evidence" value="ECO:0007669"/>
    <property type="project" value="UniProtKB-UniRule"/>
</dbReference>
<dbReference type="RefSeq" id="WP_117003917.1">
    <property type="nucleotide sequence ID" value="NZ_BMJS01000052.1"/>
</dbReference>
<keyword evidence="4 6" id="KW-0805">Transcription regulation</keyword>
<dbReference type="GO" id="GO:0003723">
    <property type="term" value="F:RNA binding"/>
    <property type="evidence" value="ECO:0007669"/>
    <property type="project" value="UniProtKB-UniRule"/>
</dbReference>
<comment type="similarity">
    <text evidence="1 6">Belongs to the NusB family.</text>
</comment>
<protein>
    <recommendedName>
        <fullName evidence="6">Transcription antitermination protein NusB</fullName>
    </recommendedName>
    <alternativeName>
        <fullName evidence="6">Antitermination factor NusB</fullName>
    </alternativeName>
</protein>
<keyword evidence="5 6" id="KW-0804">Transcription</keyword>
<feature type="domain" description="NusB/RsmB/TIM44" evidence="7">
    <location>
        <begin position="10"/>
        <end position="135"/>
    </location>
</feature>
<dbReference type="HAMAP" id="MF_00073">
    <property type="entry name" value="NusB"/>
    <property type="match status" value="1"/>
</dbReference>
<dbReference type="GO" id="GO:0031564">
    <property type="term" value="P:transcription antitermination"/>
    <property type="evidence" value="ECO:0007669"/>
    <property type="project" value="UniProtKB-KW"/>
</dbReference>
<evidence type="ECO:0000259" key="7">
    <source>
        <dbReference type="Pfam" id="PF01029"/>
    </source>
</evidence>
<dbReference type="PANTHER" id="PTHR11078:SF3">
    <property type="entry name" value="ANTITERMINATION NUSB DOMAIN-CONTAINING PROTEIN"/>
    <property type="match status" value="1"/>
</dbReference>
<dbReference type="Proteomes" id="UP000636949">
    <property type="component" value="Unassembled WGS sequence"/>
</dbReference>
<dbReference type="Gene3D" id="1.10.940.10">
    <property type="entry name" value="NusB-like"/>
    <property type="match status" value="1"/>
</dbReference>
<evidence type="ECO:0000256" key="3">
    <source>
        <dbReference type="ARBA" id="ARBA00022884"/>
    </source>
</evidence>
<name>A0A8J3EAA9_9GAMM</name>
<evidence type="ECO:0000313" key="9">
    <source>
        <dbReference type="Proteomes" id="UP000636949"/>
    </source>
</evidence>
<dbReference type="AlphaFoldDB" id="A0A8J3EAA9"/>
<organism evidence="8 9">
    <name type="scientific">Cysteiniphilum litorale</name>
    <dbReference type="NCBI Taxonomy" id="2056700"/>
    <lineage>
        <taxon>Bacteria</taxon>
        <taxon>Pseudomonadati</taxon>
        <taxon>Pseudomonadota</taxon>
        <taxon>Gammaproteobacteria</taxon>
        <taxon>Thiotrichales</taxon>
        <taxon>Fastidiosibacteraceae</taxon>
        <taxon>Cysteiniphilum</taxon>
    </lineage>
</organism>
<evidence type="ECO:0000256" key="1">
    <source>
        <dbReference type="ARBA" id="ARBA00005952"/>
    </source>
</evidence>
<accession>A0A8J3EAA9</accession>
<keyword evidence="2 6" id="KW-0889">Transcription antitermination</keyword>
<comment type="function">
    <text evidence="6">Involved in transcription antitermination. Required for transcription of ribosomal RNA (rRNA) genes. Binds specifically to the boxA antiterminator sequence of the ribosomal RNA (rrn) operons.</text>
</comment>
<dbReference type="InterPro" id="IPR035926">
    <property type="entry name" value="NusB-like_sf"/>
</dbReference>
<dbReference type="PANTHER" id="PTHR11078">
    <property type="entry name" value="N UTILIZATION SUBSTANCE PROTEIN B-RELATED"/>
    <property type="match status" value="1"/>
</dbReference>
<proteinExistence type="inferred from homology"/>
<reference evidence="8" key="1">
    <citation type="journal article" date="2014" name="Int. J. Syst. Evol. Microbiol.">
        <title>Complete genome sequence of Corynebacterium casei LMG S-19264T (=DSM 44701T), isolated from a smear-ripened cheese.</title>
        <authorList>
            <consortium name="US DOE Joint Genome Institute (JGI-PGF)"/>
            <person name="Walter F."/>
            <person name="Albersmeier A."/>
            <person name="Kalinowski J."/>
            <person name="Ruckert C."/>
        </authorList>
    </citation>
    <scope>NUCLEOTIDE SEQUENCE</scope>
    <source>
        <strain evidence="8">CGMCC 1.15758</strain>
    </source>
</reference>
<keyword evidence="9" id="KW-1185">Reference proteome</keyword>
<evidence type="ECO:0000256" key="2">
    <source>
        <dbReference type="ARBA" id="ARBA00022814"/>
    </source>
</evidence>